<evidence type="ECO:0000256" key="1">
    <source>
        <dbReference type="SAM" id="MobiDB-lite"/>
    </source>
</evidence>
<evidence type="ECO:0000259" key="2">
    <source>
        <dbReference type="Pfam" id="PF24237"/>
    </source>
</evidence>
<sequence length="257" mass="28215">MPVSAENSQDDQVNYRQKYKNLKRKLKFLVYEQECFQEELRKSQRKLLKINRDKSFLLDRLLQYECIDQSSSDSEETASSDNASDTEGQKVTGTEGSKHKKKTASYPPMFNPGTMSGMFGPLGYPQTGAMAQPMMGPSMAGFPGYFPSAQRVKSESPGPGRPRKQQQQRPKKSSTKSSKSKAAKDHGESSGKGQLTSLQMPGPPSATVPHELFSGGSGNPESEQEAPMDESMSSQSLPSDLDDAYDGDDNLVIDIPE</sequence>
<organism evidence="3 4">
    <name type="scientific">Branchiostoma belcheri</name>
    <name type="common">Amphioxus</name>
    <dbReference type="NCBI Taxonomy" id="7741"/>
    <lineage>
        <taxon>Eukaryota</taxon>
        <taxon>Metazoa</taxon>
        <taxon>Chordata</taxon>
        <taxon>Cephalochordata</taxon>
        <taxon>Leptocardii</taxon>
        <taxon>Amphioxiformes</taxon>
        <taxon>Branchiostomatidae</taxon>
        <taxon>Branchiostoma</taxon>
    </lineage>
</organism>
<protein>
    <submittedName>
        <fullName evidence="4">INO80 complex subunit E-like</fullName>
    </submittedName>
</protein>
<dbReference type="GeneID" id="109487163"/>
<feature type="compositionally biased region" description="Acidic residues" evidence="1">
    <location>
        <begin position="240"/>
        <end position="257"/>
    </location>
</feature>
<dbReference type="AlphaFoldDB" id="A0A6P5AUE7"/>
<evidence type="ECO:0000313" key="3">
    <source>
        <dbReference type="Proteomes" id="UP000515135"/>
    </source>
</evidence>
<feature type="domain" description="INO80 complex subunit E N-terminal" evidence="2">
    <location>
        <begin position="14"/>
        <end position="61"/>
    </location>
</feature>
<dbReference type="Pfam" id="PF24237">
    <property type="entry name" value="INO80E"/>
    <property type="match status" value="1"/>
</dbReference>
<proteinExistence type="predicted"/>
<accession>A0A6P5AUE7</accession>
<gene>
    <name evidence="4" type="primary">LOC109487163</name>
</gene>
<name>A0A6P5AUE7_BRABE</name>
<dbReference type="KEGG" id="bbel:109487163"/>
<dbReference type="Proteomes" id="UP000515135">
    <property type="component" value="Unplaced"/>
</dbReference>
<dbReference type="RefSeq" id="XP_019646702.1">
    <property type="nucleotide sequence ID" value="XM_019791143.1"/>
</dbReference>
<feature type="region of interest" description="Disordered" evidence="1">
    <location>
        <begin position="68"/>
        <end position="257"/>
    </location>
</feature>
<dbReference type="GO" id="GO:0006338">
    <property type="term" value="P:chromatin remodeling"/>
    <property type="evidence" value="ECO:0007669"/>
    <property type="project" value="InterPro"/>
</dbReference>
<keyword evidence="3" id="KW-1185">Reference proteome</keyword>
<reference evidence="4" key="1">
    <citation type="submission" date="2025-08" db="UniProtKB">
        <authorList>
            <consortium name="RefSeq"/>
        </authorList>
    </citation>
    <scope>IDENTIFICATION</scope>
    <source>
        <tissue evidence="4">Gonad</tissue>
    </source>
</reference>
<dbReference type="PANTHER" id="PTHR21812">
    <property type="entry name" value="INO80 COMPLEX SUBUNIT E"/>
    <property type="match status" value="1"/>
</dbReference>
<evidence type="ECO:0000313" key="4">
    <source>
        <dbReference type="RefSeq" id="XP_019646702.1"/>
    </source>
</evidence>
<feature type="compositionally biased region" description="Basic residues" evidence="1">
    <location>
        <begin position="161"/>
        <end position="181"/>
    </location>
</feature>
<dbReference type="InterPro" id="IPR026678">
    <property type="entry name" value="INO80E"/>
</dbReference>
<dbReference type="GO" id="GO:0031011">
    <property type="term" value="C:Ino80 complex"/>
    <property type="evidence" value="ECO:0007669"/>
    <property type="project" value="InterPro"/>
</dbReference>
<dbReference type="PANTHER" id="PTHR21812:SF1">
    <property type="entry name" value="INO80 COMPLEX SUBUNIT E"/>
    <property type="match status" value="1"/>
</dbReference>
<dbReference type="OrthoDB" id="5977486at2759"/>
<dbReference type="InterPro" id="IPR056515">
    <property type="entry name" value="INO80E_N"/>
</dbReference>